<name>A0A7N0U1A2_KALFE</name>
<dbReference type="Proteomes" id="UP000594263">
    <property type="component" value="Unplaced"/>
</dbReference>
<dbReference type="Gene3D" id="3.90.550.10">
    <property type="entry name" value="Spore Coat Polysaccharide Biosynthesis Protein SpsA, Chain A"/>
    <property type="match status" value="1"/>
</dbReference>
<dbReference type="InterPro" id="IPR005835">
    <property type="entry name" value="NTP_transferase_dom"/>
</dbReference>
<feature type="domain" description="Mannose-1-phosphate guanyltransferase C-terminal" evidence="3">
    <location>
        <begin position="297"/>
        <end position="414"/>
    </location>
</feature>
<reference evidence="4" key="1">
    <citation type="submission" date="2021-01" db="UniProtKB">
        <authorList>
            <consortium name="EnsemblPlants"/>
        </authorList>
    </citation>
    <scope>IDENTIFICATION</scope>
</reference>
<evidence type="ECO:0000313" key="4">
    <source>
        <dbReference type="EnsemblPlants" id="Kaladp0048s0897.1.v1.1"/>
    </source>
</evidence>
<dbReference type="GO" id="GO:0000976">
    <property type="term" value="F:transcription cis-regulatory region binding"/>
    <property type="evidence" value="ECO:0007669"/>
    <property type="project" value="EnsemblPlants"/>
</dbReference>
<dbReference type="Pfam" id="PF00483">
    <property type="entry name" value="NTP_transferase"/>
    <property type="match status" value="1"/>
</dbReference>
<evidence type="ECO:0000313" key="5">
    <source>
        <dbReference type="Proteomes" id="UP000594263"/>
    </source>
</evidence>
<dbReference type="GO" id="GO:2000082">
    <property type="term" value="P:regulation of L-ascorbic acid biosynthetic process"/>
    <property type="evidence" value="ECO:0007669"/>
    <property type="project" value="EnsemblPlants"/>
</dbReference>
<protein>
    <submittedName>
        <fullName evidence="4">Uncharacterized protein</fullName>
    </submittedName>
</protein>
<dbReference type="Pfam" id="PF25087">
    <property type="entry name" value="GMPPB_C"/>
    <property type="match status" value="1"/>
</dbReference>
<dbReference type="InterPro" id="IPR050486">
    <property type="entry name" value="Mannose-1P_guanyltransferase"/>
</dbReference>
<organism evidence="4 5">
    <name type="scientific">Kalanchoe fedtschenkoi</name>
    <name type="common">Lavender scallops</name>
    <name type="synonym">South American air plant</name>
    <dbReference type="NCBI Taxonomy" id="63787"/>
    <lineage>
        <taxon>Eukaryota</taxon>
        <taxon>Viridiplantae</taxon>
        <taxon>Streptophyta</taxon>
        <taxon>Embryophyta</taxon>
        <taxon>Tracheophyta</taxon>
        <taxon>Spermatophyta</taxon>
        <taxon>Magnoliopsida</taxon>
        <taxon>eudicotyledons</taxon>
        <taxon>Gunneridae</taxon>
        <taxon>Pentapetalae</taxon>
        <taxon>Saxifragales</taxon>
        <taxon>Crassulaceae</taxon>
        <taxon>Kalanchoe</taxon>
    </lineage>
</organism>
<dbReference type="AlphaFoldDB" id="A0A7N0U1A2"/>
<dbReference type="EnsemblPlants" id="Kaladp0048s0897.1.v1.1">
    <property type="protein sequence ID" value="Kaladp0048s0897.1.v1.1"/>
    <property type="gene ID" value="Kaladp0048s0897.v1.1"/>
</dbReference>
<dbReference type="Gene3D" id="2.160.10.10">
    <property type="entry name" value="Hexapeptide repeat proteins"/>
    <property type="match status" value="1"/>
</dbReference>
<dbReference type="FunFam" id="3.90.550.10:FF:000071">
    <property type="entry name" value="Mannose-1-phosphate guanyltransferase alpha"/>
    <property type="match status" value="1"/>
</dbReference>
<dbReference type="InterPro" id="IPR029044">
    <property type="entry name" value="Nucleotide-diphossugar_trans"/>
</dbReference>
<proteinExistence type="inferred from homology"/>
<dbReference type="GO" id="GO:0016779">
    <property type="term" value="F:nucleotidyltransferase activity"/>
    <property type="evidence" value="ECO:0007669"/>
    <property type="project" value="UniProtKB-KW"/>
</dbReference>
<sequence length="415" mass="45659">MGSSDEKVVAVIMVGGPTKGTRFRPLSLNIPKPLFPLAGHPMVHHPINACKRIPNLAQIYLVGFYEEREFALYVSSISNELRVPVRYLKEDKPHGSAGGLYKFRDLIMEDSPSHIFLLNCDVCCSFPLPEMLEAHRSYGGIGTILVIKVSAESASQFGELVADPVTNELLHYTEKPETFVSDRINCGVYIFTPEIFTAIQDVSTQRKDRANLRRMSSFEALQSATRSLPADFVRLDQDILSPLAGKKKLYTYETMDYWEQIKTPGMSLKCSALYLGHYRHTSPHLLAIGDGTKSATIIGDVYIHPSAKVHPTAKLGPNVSISANARVGPGARLISCILLDDVEVKENGVVIHSIVGWKSSIGRWSRVQGGGDYNAKLGITILGESVAVEDEVVVINSIVLPNKTLNISVQEEIIL</sequence>
<evidence type="ECO:0000259" key="2">
    <source>
        <dbReference type="Pfam" id="PF00483"/>
    </source>
</evidence>
<evidence type="ECO:0000256" key="1">
    <source>
        <dbReference type="ARBA" id="ARBA00007274"/>
    </source>
</evidence>
<dbReference type="Gramene" id="Kaladp0048s0897.1.v1.1">
    <property type="protein sequence ID" value="Kaladp0048s0897.1.v1.1"/>
    <property type="gene ID" value="Kaladp0048s0897.v1.1"/>
</dbReference>
<dbReference type="GO" id="GO:0046686">
    <property type="term" value="P:response to cadmium ion"/>
    <property type="evidence" value="ECO:0007669"/>
    <property type="project" value="EnsemblPlants"/>
</dbReference>
<dbReference type="OMA" id="MPVPNWW"/>
<comment type="similarity">
    <text evidence="1">Belongs to the transferase hexapeptide repeat family.</text>
</comment>
<dbReference type="GO" id="GO:0005777">
    <property type="term" value="C:peroxisome"/>
    <property type="evidence" value="ECO:0007669"/>
    <property type="project" value="EnsemblPlants"/>
</dbReference>
<accession>A0A7N0U1A2</accession>
<dbReference type="PANTHER" id="PTHR22572">
    <property type="entry name" value="SUGAR-1-PHOSPHATE GUANYL TRANSFERASE"/>
    <property type="match status" value="1"/>
</dbReference>
<keyword evidence="5" id="KW-1185">Reference proteome</keyword>
<feature type="domain" description="Nucleotidyl transferase" evidence="2">
    <location>
        <begin position="10"/>
        <end position="211"/>
    </location>
</feature>
<dbReference type="InterPro" id="IPR056729">
    <property type="entry name" value="GMPPB_C"/>
</dbReference>
<dbReference type="SUPFAM" id="SSF53448">
    <property type="entry name" value="Nucleotide-diphospho-sugar transferases"/>
    <property type="match status" value="1"/>
</dbReference>
<dbReference type="CDD" id="cd06428">
    <property type="entry name" value="M1P_guanylylT_A_like_N"/>
    <property type="match status" value="1"/>
</dbReference>
<dbReference type="FunFam" id="2.160.10.10:FF:000030">
    <property type="entry name" value="Putative GDP-mannose pyrophosphorylase"/>
    <property type="match status" value="1"/>
</dbReference>
<evidence type="ECO:0000259" key="3">
    <source>
        <dbReference type="Pfam" id="PF25087"/>
    </source>
</evidence>